<dbReference type="InterPro" id="IPR007812">
    <property type="entry name" value="T2SS_protein-GspL"/>
</dbReference>
<dbReference type="CDD" id="cd24017">
    <property type="entry name" value="ASKHA_T2SSL_N"/>
    <property type="match status" value="1"/>
</dbReference>
<dbReference type="NCBIfam" id="TIGR01709">
    <property type="entry name" value="typeII_sec_gspL"/>
    <property type="match status" value="1"/>
</dbReference>
<proteinExistence type="predicted"/>
<dbReference type="Proteomes" id="UP000575241">
    <property type="component" value="Unassembled WGS sequence"/>
</dbReference>
<evidence type="ECO:0000313" key="3">
    <source>
        <dbReference type="EMBL" id="MBB4840077.1"/>
    </source>
</evidence>
<dbReference type="GO" id="GO:0015628">
    <property type="term" value="P:protein secretion by the type II secretion system"/>
    <property type="evidence" value="ECO:0007669"/>
    <property type="project" value="InterPro"/>
</dbReference>
<dbReference type="Pfam" id="PF05134">
    <property type="entry name" value="T2SSL"/>
    <property type="match status" value="1"/>
</dbReference>
<evidence type="ECO:0000313" key="4">
    <source>
        <dbReference type="Proteomes" id="UP000575241"/>
    </source>
</evidence>
<keyword evidence="1" id="KW-0812">Transmembrane</keyword>
<dbReference type="InterPro" id="IPR024230">
    <property type="entry name" value="GspL_cyto_dom"/>
</dbReference>
<keyword evidence="1" id="KW-1133">Transmembrane helix</keyword>
<comment type="caution">
    <text evidence="3">The sequence shown here is derived from an EMBL/GenBank/DDBJ whole genome shotgun (WGS) entry which is preliminary data.</text>
</comment>
<keyword evidence="1" id="KW-0472">Membrane</keyword>
<feature type="transmembrane region" description="Helical" evidence="1">
    <location>
        <begin position="196"/>
        <end position="218"/>
    </location>
</feature>
<feature type="domain" description="GspL cytoplasmic actin-ATPase-like" evidence="2">
    <location>
        <begin position="6"/>
        <end position="184"/>
    </location>
</feature>
<dbReference type="InterPro" id="IPR043129">
    <property type="entry name" value="ATPase_NBD"/>
</dbReference>
<dbReference type="EMBL" id="JACHLN010000003">
    <property type="protein sequence ID" value="MBB4840077.1"/>
    <property type="molecule type" value="Genomic_DNA"/>
</dbReference>
<evidence type="ECO:0000259" key="2">
    <source>
        <dbReference type="Pfam" id="PF05134"/>
    </source>
</evidence>
<sequence length="339" mass="34886">MRDWPATILVPTGQVRLLAVDLPLPSHARRVAALPFAIEDRIAEPVDSVHIALGEQIAPGRYLVGIVRHDVMARWVVQAEEAGIGHAAMVPDVLTLPRPAEGWAVSQSGGRAAVRDADGTGFEVPAPLLRPAWEAADRPGVISYGEPLPDDMQKGSAALDAAAFGPAAGAAVAALNLRQGAYAVRKVAGSSLWRKFAWVAAIGAAAHVVIAFGDVIMLRSIADRREAETRAAALVAAPGVALGDDLANSITGLLPTGGGQVPQLFLPLVNRVSGALGPLSGALTVRAMTFEGRLLTLDLDASPDIGLQGQIESALKGAGVGAQVVRSPEGAIRITASAA</sequence>
<organism evidence="3 4">
    <name type="scientific">Sphingomonas kyeonggiensis</name>
    <dbReference type="NCBI Taxonomy" id="1268553"/>
    <lineage>
        <taxon>Bacteria</taxon>
        <taxon>Pseudomonadati</taxon>
        <taxon>Pseudomonadota</taxon>
        <taxon>Alphaproteobacteria</taxon>
        <taxon>Sphingomonadales</taxon>
        <taxon>Sphingomonadaceae</taxon>
        <taxon>Sphingomonas</taxon>
    </lineage>
</organism>
<dbReference type="PIRSF" id="PIRSF015761">
    <property type="entry name" value="Protein_L"/>
    <property type="match status" value="1"/>
</dbReference>
<gene>
    <name evidence="3" type="ORF">HNP52_003169</name>
</gene>
<dbReference type="AlphaFoldDB" id="A0A7W7NTK6"/>
<dbReference type="RefSeq" id="WP_311768488.1">
    <property type="nucleotide sequence ID" value="NZ_JACHLN010000003.1"/>
</dbReference>
<dbReference type="Gene3D" id="3.30.420.380">
    <property type="match status" value="1"/>
</dbReference>
<dbReference type="GO" id="GO:0015627">
    <property type="term" value="C:type II protein secretion system complex"/>
    <property type="evidence" value="ECO:0007669"/>
    <property type="project" value="InterPro"/>
</dbReference>
<evidence type="ECO:0000256" key="1">
    <source>
        <dbReference type="SAM" id="Phobius"/>
    </source>
</evidence>
<accession>A0A7W7NTK6</accession>
<dbReference type="Gene3D" id="3.30.420.370">
    <property type="match status" value="1"/>
</dbReference>
<reference evidence="3 4" key="1">
    <citation type="submission" date="2020-08" db="EMBL/GenBank/DDBJ databases">
        <title>Functional genomics of gut bacteria from endangered species of beetles.</title>
        <authorList>
            <person name="Carlos-Shanley C."/>
        </authorList>
    </citation>
    <scope>NUCLEOTIDE SEQUENCE [LARGE SCALE GENOMIC DNA]</scope>
    <source>
        <strain evidence="3 4">S00224</strain>
    </source>
</reference>
<dbReference type="GO" id="GO:0009276">
    <property type="term" value="C:Gram-negative-bacterium-type cell wall"/>
    <property type="evidence" value="ECO:0007669"/>
    <property type="project" value="InterPro"/>
</dbReference>
<dbReference type="SUPFAM" id="SSF53067">
    <property type="entry name" value="Actin-like ATPase domain"/>
    <property type="match status" value="1"/>
</dbReference>
<name>A0A7W7NTK6_9SPHN</name>
<protein>
    <submittedName>
        <fullName evidence="3">General secretion pathway protein L</fullName>
    </submittedName>
</protein>
<keyword evidence="4" id="KW-1185">Reference proteome</keyword>